<keyword evidence="1" id="KW-1133">Transmembrane helix</keyword>
<evidence type="ECO:0000313" key="3">
    <source>
        <dbReference type="Proteomes" id="UP000014634"/>
    </source>
</evidence>
<protein>
    <recommendedName>
        <fullName evidence="4">TIGR02185 family protein</fullName>
    </recommendedName>
</protein>
<evidence type="ECO:0008006" key="4">
    <source>
        <dbReference type="Google" id="ProtNLM"/>
    </source>
</evidence>
<feature type="transmembrane region" description="Helical" evidence="1">
    <location>
        <begin position="15"/>
        <end position="36"/>
    </location>
</feature>
<feature type="transmembrane region" description="Helical" evidence="1">
    <location>
        <begin position="118"/>
        <end position="137"/>
    </location>
</feature>
<feature type="transmembrane region" description="Helical" evidence="1">
    <location>
        <begin position="75"/>
        <end position="98"/>
    </location>
</feature>
<proteinExistence type="predicted"/>
<dbReference type="Pfam" id="PF09605">
    <property type="entry name" value="Trep_Strep"/>
    <property type="match status" value="1"/>
</dbReference>
<organism evidence="2 3">
    <name type="scientific">Treponema medium ATCC 700293</name>
    <dbReference type="NCBI Taxonomy" id="1125700"/>
    <lineage>
        <taxon>Bacteria</taxon>
        <taxon>Pseudomonadati</taxon>
        <taxon>Spirochaetota</taxon>
        <taxon>Spirochaetia</taxon>
        <taxon>Spirochaetales</taxon>
        <taxon>Treponemataceae</taxon>
        <taxon>Treponema</taxon>
    </lineage>
</organism>
<accession>A0AA87NNL6</accession>
<dbReference type="InterPro" id="IPR011733">
    <property type="entry name" value="CHP02185_IM"/>
</dbReference>
<keyword evidence="1" id="KW-0812">Transmembrane</keyword>
<evidence type="ECO:0000313" key="2">
    <source>
        <dbReference type="EMBL" id="EPF27905.1"/>
    </source>
</evidence>
<comment type="caution">
    <text evidence="2">The sequence shown here is derived from an EMBL/GenBank/DDBJ whole genome shotgun (WGS) entry which is preliminary data.</text>
</comment>
<dbReference type="AlphaFoldDB" id="A0AA87NNL6"/>
<dbReference type="NCBIfam" id="TIGR02185">
    <property type="entry name" value="Trep_Strep"/>
    <property type="match status" value="1"/>
</dbReference>
<keyword evidence="1" id="KW-0472">Membrane</keyword>
<dbReference type="EMBL" id="ATFE01000014">
    <property type="protein sequence ID" value="EPF27905.1"/>
    <property type="molecule type" value="Genomic_DNA"/>
</dbReference>
<feature type="transmembrane region" description="Helical" evidence="1">
    <location>
        <begin position="42"/>
        <end position="63"/>
    </location>
</feature>
<reference evidence="2 3" key="1">
    <citation type="submission" date="2013-04" db="EMBL/GenBank/DDBJ databases">
        <title>The Genome Sequence of Treponema medium ATCC 700293.</title>
        <authorList>
            <consortium name="The Broad Institute Genomics Platform"/>
            <person name="Earl A."/>
            <person name="Ward D."/>
            <person name="Feldgarden M."/>
            <person name="Gevers D."/>
            <person name="Leonetti C."/>
            <person name="Blanton J.M."/>
            <person name="Dewhirst F.E."/>
            <person name="Izard J."/>
            <person name="Walker B."/>
            <person name="Young S."/>
            <person name="Zeng Q."/>
            <person name="Gargeya S."/>
            <person name="Fitzgerald M."/>
            <person name="Haas B."/>
            <person name="Abouelleil A."/>
            <person name="Allen A.W."/>
            <person name="Alvarado L."/>
            <person name="Arachchi H.M."/>
            <person name="Berlin A.M."/>
            <person name="Chapman S.B."/>
            <person name="Gainer-Dewar J."/>
            <person name="Goldberg J."/>
            <person name="Griggs A."/>
            <person name="Gujja S."/>
            <person name="Hansen M."/>
            <person name="Howarth C."/>
            <person name="Imamovic A."/>
            <person name="Ireland A."/>
            <person name="Larimer J."/>
            <person name="McCowan C."/>
            <person name="Murphy C."/>
            <person name="Pearson M."/>
            <person name="Poon T.W."/>
            <person name="Priest M."/>
            <person name="Roberts A."/>
            <person name="Saif S."/>
            <person name="Shea T."/>
            <person name="Sisk P."/>
            <person name="Sykes S."/>
            <person name="Wortman J."/>
            <person name="Nusbaum C."/>
            <person name="Birren B."/>
        </authorList>
    </citation>
    <scope>NUCLEOTIDE SEQUENCE [LARGE SCALE GENOMIC DNA]</scope>
    <source>
        <strain evidence="2 3">ATCC 700293</strain>
    </source>
</reference>
<name>A0AA87NNL6_TREMD</name>
<dbReference type="Proteomes" id="UP000014634">
    <property type="component" value="Unassembled WGS sequence"/>
</dbReference>
<sequence>MANEMSKKGLTTRDLITTGILAALYVVCAFIGELIFGFFPVLTFLCPLSIALLCGPVFMLIIAKVPKHGPIFITGILVGGVLFVTGMYWLMCLAYIILGVAAELVAGSTNFKSKTRNLFAYMIFVISPIFSYAMLWINRDAYVDYLVKNGTEQAYMDTMIANAHLWVLPAMIAGNLICSCISGKFGQHLLRKHFEKAGLV</sequence>
<dbReference type="RefSeq" id="WP_016523964.1">
    <property type="nucleotide sequence ID" value="NZ_KE332517.1"/>
</dbReference>
<gene>
    <name evidence="2" type="ORF">HMPREF9195_02035</name>
</gene>
<evidence type="ECO:0000256" key="1">
    <source>
        <dbReference type="SAM" id="Phobius"/>
    </source>
</evidence>